<sequence>MLTRTLTENAELAALEPWRANEFANHVDAARAHLAPWLPWALTVVDTETAAMFLQRYADEQARGNGRILGIWLGGKLVGGTLFRVWDSRTGVCEIGVWLAPEAVGRGLVTTAVGVMLDWAFGVRGMSRVEWRTVPDNARSIATAERLGFTREGVLRQSFPHRGVRQDVEVFSLLASEWKPS</sequence>
<evidence type="ECO:0000313" key="2">
    <source>
        <dbReference type="EMBL" id="MBB4679947.1"/>
    </source>
</evidence>
<dbReference type="Proteomes" id="UP000533598">
    <property type="component" value="Unassembled WGS sequence"/>
</dbReference>
<comment type="caution">
    <text evidence="2">The sequence shown here is derived from an EMBL/GenBank/DDBJ whole genome shotgun (WGS) entry which is preliminary data.</text>
</comment>
<dbReference type="PANTHER" id="PTHR43441:SF10">
    <property type="entry name" value="ACETYLTRANSFERASE"/>
    <property type="match status" value="1"/>
</dbReference>
<dbReference type="InterPro" id="IPR016181">
    <property type="entry name" value="Acyl_CoA_acyltransferase"/>
</dbReference>
<gene>
    <name evidence="2" type="ORF">HNR67_006065</name>
</gene>
<dbReference type="InterPro" id="IPR000182">
    <property type="entry name" value="GNAT_dom"/>
</dbReference>
<dbReference type="SUPFAM" id="SSF55729">
    <property type="entry name" value="Acyl-CoA N-acyltransferases (Nat)"/>
    <property type="match status" value="1"/>
</dbReference>
<dbReference type="PROSITE" id="PS51186">
    <property type="entry name" value="GNAT"/>
    <property type="match status" value="1"/>
</dbReference>
<dbReference type="Pfam" id="PF13302">
    <property type="entry name" value="Acetyltransf_3"/>
    <property type="match status" value="1"/>
</dbReference>
<dbReference type="InterPro" id="IPR051908">
    <property type="entry name" value="Ribosomal_N-acetyltransferase"/>
</dbReference>
<dbReference type="GO" id="GO:0005737">
    <property type="term" value="C:cytoplasm"/>
    <property type="evidence" value="ECO:0007669"/>
    <property type="project" value="TreeGrafter"/>
</dbReference>
<protein>
    <submittedName>
        <fullName evidence="2">RimJ/RimL family protein N-acetyltransferase</fullName>
    </submittedName>
</protein>
<name>A0A7W7CEX1_9PSEU</name>
<dbReference type="AlphaFoldDB" id="A0A7W7CEX1"/>
<dbReference type="PANTHER" id="PTHR43441">
    <property type="entry name" value="RIBOSOMAL-PROTEIN-SERINE ACETYLTRANSFERASE"/>
    <property type="match status" value="1"/>
</dbReference>
<accession>A0A7W7CEX1</accession>
<dbReference type="EMBL" id="JACHMH010000001">
    <property type="protein sequence ID" value="MBB4679947.1"/>
    <property type="molecule type" value="Genomic_DNA"/>
</dbReference>
<dbReference type="Gene3D" id="3.40.630.30">
    <property type="match status" value="1"/>
</dbReference>
<organism evidence="2 3">
    <name type="scientific">Crossiella cryophila</name>
    <dbReference type="NCBI Taxonomy" id="43355"/>
    <lineage>
        <taxon>Bacteria</taxon>
        <taxon>Bacillati</taxon>
        <taxon>Actinomycetota</taxon>
        <taxon>Actinomycetes</taxon>
        <taxon>Pseudonocardiales</taxon>
        <taxon>Pseudonocardiaceae</taxon>
        <taxon>Crossiella</taxon>
    </lineage>
</organism>
<evidence type="ECO:0000259" key="1">
    <source>
        <dbReference type="PROSITE" id="PS51186"/>
    </source>
</evidence>
<proteinExistence type="predicted"/>
<feature type="domain" description="N-acetyltransferase" evidence="1">
    <location>
        <begin position="24"/>
        <end position="175"/>
    </location>
</feature>
<dbReference type="GO" id="GO:1990189">
    <property type="term" value="F:protein N-terminal-serine acetyltransferase activity"/>
    <property type="evidence" value="ECO:0007669"/>
    <property type="project" value="TreeGrafter"/>
</dbReference>
<evidence type="ECO:0000313" key="3">
    <source>
        <dbReference type="Proteomes" id="UP000533598"/>
    </source>
</evidence>
<keyword evidence="2" id="KW-0808">Transferase</keyword>
<reference evidence="2 3" key="1">
    <citation type="submission" date="2020-08" db="EMBL/GenBank/DDBJ databases">
        <title>Sequencing the genomes of 1000 actinobacteria strains.</title>
        <authorList>
            <person name="Klenk H.-P."/>
        </authorList>
    </citation>
    <scope>NUCLEOTIDE SEQUENCE [LARGE SCALE GENOMIC DNA]</scope>
    <source>
        <strain evidence="2 3">DSM 44230</strain>
    </source>
</reference>
<dbReference type="GO" id="GO:0008999">
    <property type="term" value="F:protein-N-terminal-alanine acetyltransferase activity"/>
    <property type="evidence" value="ECO:0007669"/>
    <property type="project" value="TreeGrafter"/>
</dbReference>
<keyword evidence="3" id="KW-1185">Reference proteome</keyword>
<dbReference type="RefSeq" id="WP_221490111.1">
    <property type="nucleotide sequence ID" value="NZ_BAAAUI010000017.1"/>
</dbReference>